<dbReference type="GeneID" id="63809555"/>
<feature type="transmembrane region" description="Helical" evidence="1">
    <location>
        <begin position="40"/>
        <end position="61"/>
    </location>
</feature>
<protein>
    <submittedName>
        <fullName evidence="2">Uncharacterized protein</fullName>
    </submittedName>
</protein>
<keyword evidence="1" id="KW-0472">Membrane</keyword>
<dbReference type="VEuPathDB" id="FungiDB:P175DRAFT_0242208"/>
<evidence type="ECO:0000256" key="1">
    <source>
        <dbReference type="SAM" id="Phobius"/>
    </source>
</evidence>
<comment type="caution">
    <text evidence="2">The sequence shown here is derived from an EMBL/GenBank/DDBJ whole genome shotgun (WGS) entry which is preliminary data.</text>
</comment>
<keyword evidence="1" id="KW-1133">Transmembrane helix</keyword>
<reference evidence="2 3" key="1">
    <citation type="journal article" date="2018" name="Proc. Natl. Acad. Sci. U.S.A.">
        <title>Linking secondary metabolites to gene clusters through genome sequencing of six diverse Aspergillus species.</title>
        <authorList>
            <person name="Kaerboelling I."/>
            <person name="Vesth T.C."/>
            <person name="Frisvad J.C."/>
            <person name="Nybo J.L."/>
            <person name="Theobald S."/>
            <person name="Kuo A."/>
            <person name="Bowyer P."/>
            <person name="Matsuda Y."/>
            <person name="Mondo S."/>
            <person name="Lyhne E.K."/>
            <person name="Kogle M.E."/>
            <person name="Clum A."/>
            <person name="Lipzen A."/>
            <person name="Salamov A."/>
            <person name="Ngan C.Y."/>
            <person name="Daum C."/>
            <person name="Chiniquy J."/>
            <person name="Barry K."/>
            <person name="LaButti K."/>
            <person name="Haridas S."/>
            <person name="Simmons B.A."/>
            <person name="Magnuson J.K."/>
            <person name="Mortensen U.H."/>
            <person name="Larsen T.O."/>
            <person name="Grigoriev I.V."/>
            <person name="Baker S.E."/>
            <person name="Andersen M.R."/>
        </authorList>
    </citation>
    <scope>NUCLEOTIDE SEQUENCE [LARGE SCALE GENOMIC DNA]</scope>
    <source>
        <strain evidence="2 3">IBT 24754</strain>
    </source>
</reference>
<evidence type="ECO:0000313" key="3">
    <source>
        <dbReference type="Proteomes" id="UP000244073"/>
    </source>
</evidence>
<accession>A0A2T5LXK1</accession>
<dbReference type="AlphaFoldDB" id="A0A2T5LXK1"/>
<keyword evidence="1" id="KW-0812">Transmembrane</keyword>
<sequence length="62" mass="7163">MRSLLTILCFLSFGYMFISTYFLLRLSLASMMMPGMIDLFSYYLPYFLSLSLSLSISVCVCF</sequence>
<dbReference type="RefSeq" id="XP_040752396.1">
    <property type="nucleotide sequence ID" value="XM_040892673.1"/>
</dbReference>
<gene>
    <name evidence="2" type="ORF">P175DRAFT_0242208</name>
</gene>
<dbReference type="Proteomes" id="UP000244073">
    <property type="component" value="Unassembled WGS sequence"/>
</dbReference>
<evidence type="ECO:0000313" key="2">
    <source>
        <dbReference type="EMBL" id="PTU21004.1"/>
    </source>
</evidence>
<proteinExistence type="predicted"/>
<organism evidence="2 3">
    <name type="scientific">Aspergillus ochraceoroseus IBT 24754</name>
    <dbReference type="NCBI Taxonomy" id="1392256"/>
    <lineage>
        <taxon>Eukaryota</taxon>
        <taxon>Fungi</taxon>
        <taxon>Dikarya</taxon>
        <taxon>Ascomycota</taxon>
        <taxon>Pezizomycotina</taxon>
        <taxon>Eurotiomycetes</taxon>
        <taxon>Eurotiomycetidae</taxon>
        <taxon>Eurotiales</taxon>
        <taxon>Aspergillaceae</taxon>
        <taxon>Aspergillus</taxon>
        <taxon>Aspergillus subgen. Nidulantes</taxon>
    </lineage>
</organism>
<feature type="transmembrane region" description="Helical" evidence="1">
    <location>
        <begin position="7"/>
        <end position="28"/>
    </location>
</feature>
<name>A0A2T5LXK1_9EURO</name>
<dbReference type="EMBL" id="MSFN02000004">
    <property type="protein sequence ID" value="PTU21004.1"/>
    <property type="molecule type" value="Genomic_DNA"/>
</dbReference>